<dbReference type="InterPro" id="IPR005502">
    <property type="entry name" value="Ribosyl_crysJ1"/>
</dbReference>
<dbReference type="InterPro" id="IPR036705">
    <property type="entry name" value="Ribosyl_crysJ1_sf"/>
</dbReference>
<accession>A0ABN6FIB9</accession>
<sequence length="339" mass="33546">MDMPSPASRIRGCLLGAAVAEAAAIAGTADASPTSPTSLTSTGQLRPLGPEGQLTLFTADALTEAIEWANDGVHADEAACVWLASLRWLSAQGVPVSPQAPIAQPRWLDSQDGVSVPAAVRPAWVASLAGGEMGSPSRPMGVEFDDAGAAAHAAPYGLVPHIPAAAVVKMSADGASLTHGATVAVQAAAAVAAMTHFLSLGADCRTAAGSARAQIASLRAPDERVLGAFAQDDDPWHPGSSPQQSSPARDDDAAAALAGALSAVLAAESARDSGDALEVAFAAGVGLAAAYGPDAAAISGALLGTRWGQDSVPAAWLTQTAGTTAALGVADRLAEVTGA</sequence>
<evidence type="ECO:0000313" key="2">
    <source>
        <dbReference type="EMBL" id="BCT76642.1"/>
    </source>
</evidence>
<dbReference type="SUPFAM" id="SSF101478">
    <property type="entry name" value="ADP-ribosylglycohydrolase"/>
    <property type="match status" value="1"/>
</dbReference>
<dbReference type="EMBL" id="AP024525">
    <property type="protein sequence ID" value="BCT76642.1"/>
    <property type="molecule type" value="Genomic_DNA"/>
</dbReference>
<dbReference type="RefSeq" id="WP_229229437.1">
    <property type="nucleotide sequence ID" value="NZ_AP024525.1"/>
</dbReference>
<reference evidence="2 3" key="1">
    <citation type="journal article" date="2021" name="J. Biosci. Bioeng.">
        <title>Identification and characterization of a chc gene cluster responsible for the aromatization pathway of cyclohexanecarboxylate degradation in Sinomonas cyclohexanicum ATCC 51369.</title>
        <authorList>
            <person name="Yamamoto T."/>
            <person name="Hasegawa Y."/>
            <person name="Lau P.C.K."/>
            <person name="Iwaki H."/>
        </authorList>
    </citation>
    <scope>NUCLEOTIDE SEQUENCE [LARGE SCALE GENOMIC DNA]</scope>
    <source>
        <strain evidence="2 3">ATCC 51369</strain>
    </source>
</reference>
<evidence type="ECO:0000313" key="3">
    <source>
        <dbReference type="Proteomes" id="UP001319861"/>
    </source>
</evidence>
<name>A0ABN6FIB9_SINCY</name>
<gene>
    <name evidence="2" type="ORF">SCMU_24840</name>
</gene>
<dbReference type="Pfam" id="PF03747">
    <property type="entry name" value="ADP_ribosyl_GH"/>
    <property type="match status" value="1"/>
</dbReference>
<evidence type="ECO:0008006" key="4">
    <source>
        <dbReference type="Google" id="ProtNLM"/>
    </source>
</evidence>
<feature type="region of interest" description="Disordered" evidence="1">
    <location>
        <begin position="230"/>
        <end position="249"/>
    </location>
</feature>
<dbReference type="Proteomes" id="UP001319861">
    <property type="component" value="Chromosome"/>
</dbReference>
<proteinExistence type="predicted"/>
<evidence type="ECO:0000256" key="1">
    <source>
        <dbReference type="SAM" id="MobiDB-lite"/>
    </source>
</evidence>
<dbReference type="Gene3D" id="1.10.4080.10">
    <property type="entry name" value="ADP-ribosylation/Crystallin J1"/>
    <property type="match status" value="1"/>
</dbReference>
<organism evidence="2 3">
    <name type="scientific">Sinomonas cyclohexanicum</name>
    <name type="common">Corynebacterium cyclohexanicum</name>
    <dbReference type="NCBI Taxonomy" id="322009"/>
    <lineage>
        <taxon>Bacteria</taxon>
        <taxon>Bacillati</taxon>
        <taxon>Actinomycetota</taxon>
        <taxon>Actinomycetes</taxon>
        <taxon>Micrococcales</taxon>
        <taxon>Micrococcaceae</taxon>
        <taxon>Sinomonas</taxon>
    </lineage>
</organism>
<protein>
    <recommendedName>
        <fullName evidence="4">ADP-ribosylglycohydrolase</fullName>
    </recommendedName>
</protein>
<feature type="compositionally biased region" description="Low complexity" evidence="1">
    <location>
        <begin position="28"/>
        <end position="42"/>
    </location>
</feature>
<feature type="region of interest" description="Disordered" evidence="1">
    <location>
        <begin position="28"/>
        <end position="47"/>
    </location>
</feature>
<keyword evidence="3" id="KW-1185">Reference proteome</keyword>